<dbReference type="GO" id="GO:0007165">
    <property type="term" value="P:signal transduction"/>
    <property type="evidence" value="ECO:0007669"/>
    <property type="project" value="InterPro"/>
</dbReference>
<dbReference type="InterPro" id="IPR036404">
    <property type="entry name" value="Jacalin-like_lectin_dom_sf"/>
</dbReference>
<feature type="domain" description="Jacalin-type lectin" evidence="5">
    <location>
        <begin position="493"/>
        <end position="634"/>
    </location>
</feature>
<dbReference type="GO" id="GO:0030246">
    <property type="term" value="F:carbohydrate binding"/>
    <property type="evidence" value="ECO:0007669"/>
    <property type="project" value="UniProtKB-KW"/>
</dbReference>
<dbReference type="PROSITE" id="PS50104">
    <property type="entry name" value="TIR"/>
    <property type="match status" value="1"/>
</dbReference>
<comment type="similarity">
    <text evidence="1">Belongs to the jacalin lectin family.</text>
</comment>
<dbReference type="PROSITE" id="PS51752">
    <property type="entry name" value="JACALIN_LECTIN"/>
    <property type="match status" value="6"/>
</dbReference>
<dbReference type="InterPro" id="IPR002182">
    <property type="entry name" value="NB-ARC"/>
</dbReference>
<feature type="domain" description="Jacalin-type lectin" evidence="5">
    <location>
        <begin position="935"/>
        <end position="1074"/>
    </location>
</feature>
<dbReference type="Gene3D" id="3.40.50.10140">
    <property type="entry name" value="Toll/interleukin-1 receptor homology (TIR) domain"/>
    <property type="match status" value="1"/>
</dbReference>
<organism evidence="6 7">
    <name type="scientific">Trapa incisa</name>
    <dbReference type="NCBI Taxonomy" id="236973"/>
    <lineage>
        <taxon>Eukaryota</taxon>
        <taxon>Viridiplantae</taxon>
        <taxon>Streptophyta</taxon>
        <taxon>Embryophyta</taxon>
        <taxon>Tracheophyta</taxon>
        <taxon>Spermatophyta</taxon>
        <taxon>Magnoliopsida</taxon>
        <taxon>eudicotyledons</taxon>
        <taxon>Gunneridae</taxon>
        <taxon>Pentapetalae</taxon>
        <taxon>rosids</taxon>
        <taxon>malvids</taxon>
        <taxon>Myrtales</taxon>
        <taxon>Lythraceae</taxon>
        <taxon>Trapa</taxon>
    </lineage>
</organism>
<evidence type="ECO:0000256" key="3">
    <source>
        <dbReference type="SAM" id="MobiDB-lite"/>
    </source>
</evidence>
<dbReference type="Gene3D" id="3.40.50.300">
    <property type="entry name" value="P-loop containing nucleotide triphosphate hydrolases"/>
    <property type="match status" value="1"/>
</dbReference>
<gene>
    <name evidence="6" type="ORF">SAY87_007365</name>
</gene>
<evidence type="ECO:0000259" key="4">
    <source>
        <dbReference type="PROSITE" id="PS50104"/>
    </source>
</evidence>
<dbReference type="FunFam" id="2.100.10.30:FF:000001">
    <property type="entry name" value="Jacalin-related lectin 33"/>
    <property type="match status" value="1"/>
</dbReference>
<accession>A0AAN7K485</accession>
<dbReference type="InterPro" id="IPR027417">
    <property type="entry name" value="P-loop_NTPase"/>
</dbReference>
<dbReference type="PANTHER" id="PTHR47293">
    <property type="entry name" value="JACALIN-RELATED LECTIN 3"/>
    <property type="match status" value="1"/>
</dbReference>
<protein>
    <submittedName>
        <fullName evidence="6">Uncharacterized protein</fullName>
    </submittedName>
</protein>
<evidence type="ECO:0000259" key="5">
    <source>
        <dbReference type="PROSITE" id="PS51752"/>
    </source>
</evidence>
<feature type="compositionally biased region" description="Pro residues" evidence="3">
    <location>
        <begin position="1"/>
        <end position="11"/>
    </location>
</feature>
<feature type="domain" description="Jacalin-type lectin" evidence="5">
    <location>
        <begin position="1237"/>
        <end position="1410"/>
    </location>
</feature>
<dbReference type="PANTHER" id="PTHR47293:SF68">
    <property type="entry name" value="JACALIN-RELATED LECTIN 3"/>
    <property type="match status" value="1"/>
</dbReference>
<dbReference type="SUPFAM" id="SSF51101">
    <property type="entry name" value="Mannose-binding lectins"/>
    <property type="match status" value="6"/>
</dbReference>
<dbReference type="Pfam" id="PF01419">
    <property type="entry name" value="Jacalin"/>
    <property type="match status" value="6"/>
</dbReference>
<keyword evidence="7" id="KW-1185">Reference proteome</keyword>
<comment type="caution">
    <text evidence="6">The sequence shown here is derived from an EMBL/GenBank/DDBJ whole genome shotgun (WGS) entry which is preliminary data.</text>
</comment>
<sequence length="1411" mass="157655">MGYSKPPPMAPSLPSSSPSAKTHLGPQSQSRNPPPPLPPPDHPGHIHTHPTEWKYDVFVSYRGEDIKKGFRSHLFQALQERAIDYFWDDDPEGRGNEVRSEIFTAIHRSRVALVVLSPRYADSKWCLDELVEILTVKRKTDELHNKQQVQVHDQEGGGTCSIILPIFFGVSVGDVRKQEGEFGKAFERVKKGKTKDEVMAWKDALVETCGLGGLHLENDCNWDESLLIGNILEWLFARNIPYRYCTMGRDVVGRDQEAEEVISLYSNLSQQQHKDAAAVAARSVIIGIHGIPEIGKTTLAKLVFGRIYREFKCVGFLENVYNETPESLSEKLLRTVAPYHRSMQYEHQAGRLLSISRKLCQTKALLVFDDVDHPDKVRAFLEDRERFSPGSLTLVTSRDERVLRELEVDGSYMVPALSCEGSMQLFGRRVFGTDETPEGFRELSESLCHYAGGLPKKLEKLISHVNAGGTRDEWERTLEKLVRNPSIDCLVSPTKVGPFPQSRIRSFDDKEFTGIRQMKIVTVGPMIESITVDYDQSGCLVRPGQYGGTRHGKTQTIKLDYPREYLTSISGHLTSHDPEIIQSLKIQSNVKEYGAYGSEEGRKFEFPKTYNTKIIGFHGHFGNSLHSIGAYSRSVSDNFPFNSVGPFGGQDGEEWDDGRYTGIRQINVVSDKVIESISVWYDDHGRPTGESKRGESAGGKLHSVKLDYPDEYLTSISGYVYAKQDSKEDGIRSITLQSNLKSYKFGTETGQQFSFPAKCGKIVGFYGRSLEKRLVSIGAHFELVSHIYPFKKMGPFGRGGRGDAWDDGKHSNIKQITVKYGSSINAIICEYESPDSVTRHGGNGDEYHVIVLDYPDEYITAMCGYIADETQSVVNSLTFQSNRRVWGPFGTEEGTYFSLPLNSGKIVGFYGRTDGEYLNSIGAHVEIYSSKLYPFKSVGLFDVGEEERWDDGAFAVLKKIEIIMKDSVVKTMKFDYETPEGVIQKRSHGADAKGKTHTIALDRDEYLTAFSGYYNDYDGCIGSLTFQSNKRTRGPYGITTGKYFSSPMTGGKMVGFYGRSSGVGLISIGAHFEPISNLYPAKRIGPFGREVGDFWSDKNSNAVMQVRVLSDKAGIVRIYALYKRNEGLFWSSERALEESPQWKVDTVTLDYPNEHLTSISGYIRDYSEPVIVQSLTFHSNKRSYGPFGKDGEKKQKGSYFWYPSTGSKIVSFYGHCIPSYLSSIGVYTEPIFHLYPCVSVGPFGGQQGKPWDDGTFTDVREIHISYGSVITAFGVEYDNNGSPVRCPDHGNDWLYVASNSSAEAKEAAGSLWPAKRADSAAADAKLKSVTITLDFPRERLVSISGYVGIKYGEEVVRSLTVKTNLQTHPAYGSEKGERFQLPKEENCGRMIGFHGTSGRFLNSLGARLEPC</sequence>
<dbReference type="InterPro" id="IPR033734">
    <property type="entry name" value="Jacalin-like_lectin_dom_plant"/>
</dbReference>
<dbReference type="SUPFAM" id="SSF52200">
    <property type="entry name" value="Toll/Interleukin receptor TIR domain"/>
    <property type="match status" value="1"/>
</dbReference>
<dbReference type="InterPro" id="IPR001229">
    <property type="entry name" value="Jacalin-like_lectin_dom"/>
</dbReference>
<feature type="compositionally biased region" description="Pro residues" evidence="3">
    <location>
        <begin position="32"/>
        <end position="41"/>
    </location>
</feature>
<dbReference type="InterPro" id="IPR000157">
    <property type="entry name" value="TIR_dom"/>
</dbReference>
<dbReference type="EMBL" id="JAXIOK010000013">
    <property type="protein sequence ID" value="KAK4757238.1"/>
    <property type="molecule type" value="Genomic_DNA"/>
</dbReference>
<dbReference type="SMART" id="SM00915">
    <property type="entry name" value="Jacalin"/>
    <property type="match status" value="6"/>
</dbReference>
<dbReference type="SMART" id="SM00255">
    <property type="entry name" value="TIR"/>
    <property type="match status" value="1"/>
</dbReference>
<dbReference type="InterPro" id="IPR035897">
    <property type="entry name" value="Toll_tir_struct_dom_sf"/>
</dbReference>
<dbReference type="Pfam" id="PF01582">
    <property type="entry name" value="TIR"/>
    <property type="match status" value="1"/>
</dbReference>
<dbReference type="Proteomes" id="UP001345219">
    <property type="component" value="Chromosome 6"/>
</dbReference>
<dbReference type="Pfam" id="PF00931">
    <property type="entry name" value="NB-ARC"/>
    <property type="match status" value="1"/>
</dbReference>
<evidence type="ECO:0000256" key="2">
    <source>
        <dbReference type="ARBA" id="ARBA00022734"/>
    </source>
</evidence>
<reference evidence="6 7" key="1">
    <citation type="journal article" date="2023" name="Hortic Res">
        <title>Pangenome of water caltrop reveals structural variations and asymmetric subgenome divergence after allopolyploidization.</title>
        <authorList>
            <person name="Zhang X."/>
            <person name="Chen Y."/>
            <person name="Wang L."/>
            <person name="Yuan Y."/>
            <person name="Fang M."/>
            <person name="Shi L."/>
            <person name="Lu R."/>
            <person name="Comes H.P."/>
            <person name="Ma Y."/>
            <person name="Chen Y."/>
            <person name="Huang G."/>
            <person name="Zhou Y."/>
            <person name="Zheng Z."/>
            <person name="Qiu Y."/>
        </authorList>
    </citation>
    <scope>NUCLEOTIDE SEQUENCE [LARGE SCALE GENOMIC DNA]</scope>
    <source>
        <tissue evidence="6">Roots</tissue>
    </source>
</reference>
<feature type="region of interest" description="Disordered" evidence="3">
    <location>
        <begin position="1"/>
        <end position="49"/>
    </location>
</feature>
<dbReference type="GO" id="GO:0043531">
    <property type="term" value="F:ADP binding"/>
    <property type="evidence" value="ECO:0007669"/>
    <property type="project" value="InterPro"/>
</dbReference>
<dbReference type="CDD" id="cd09612">
    <property type="entry name" value="Jacalin"/>
    <property type="match status" value="6"/>
</dbReference>
<proteinExistence type="inferred from homology"/>
<dbReference type="Gene3D" id="2.100.10.30">
    <property type="entry name" value="Jacalin-like lectin domain"/>
    <property type="match status" value="6"/>
</dbReference>
<feature type="domain" description="Jacalin-type lectin" evidence="5">
    <location>
        <begin position="641"/>
        <end position="783"/>
    </location>
</feature>
<dbReference type="PRINTS" id="PR00364">
    <property type="entry name" value="DISEASERSIST"/>
</dbReference>
<keyword evidence="2" id="KW-0430">Lectin</keyword>
<dbReference type="SUPFAM" id="SSF52540">
    <property type="entry name" value="P-loop containing nucleoside triphosphate hydrolases"/>
    <property type="match status" value="1"/>
</dbReference>
<evidence type="ECO:0000313" key="7">
    <source>
        <dbReference type="Proteomes" id="UP001345219"/>
    </source>
</evidence>
<evidence type="ECO:0000313" key="6">
    <source>
        <dbReference type="EMBL" id="KAK4757238.1"/>
    </source>
</evidence>
<evidence type="ECO:0000256" key="1">
    <source>
        <dbReference type="ARBA" id="ARBA00006568"/>
    </source>
</evidence>
<name>A0AAN7K485_9MYRT</name>
<feature type="domain" description="Jacalin-type lectin" evidence="5">
    <location>
        <begin position="1081"/>
        <end position="1230"/>
    </location>
</feature>
<feature type="domain" description="TIR" evidence="4">
    <location>
        <begin position="53"/>
        <end position="239"/>
    </location>
</feature>
<feature type="domain" description="Jacalin-type lectin" evidence="5">
    <location>
        <begin position="790"/>
        <end position="927"/>
    </location>
</feature>